<dbReference type="AlphaFoldDB" id="A0A345PB52"/>
<dbReference type="OrthoDB" id="9804920at2"/>
<evidence type="ECO:0000313" key="2">
    <source>
        <dbReference type="Proteomes" id="UP000253940"/>
    </source>
</evidence>
<dbReference type="Gene3D" id="3.20.20.140">
    <property type="entry name" value="Metal-dependent hydrolases"/>
    <property type="match status" value="1"/>
</dbReference>
<sequence length="421" mass="45578">MSASLSYAESSDLPETQANPLFTHLAPSQEVSTPTELEKKAAKIHAGLLTLDTHLDTAMQLARPGWDVLSRHTYESDFSQIDLRRMQEGGLKGGFWAIYTPQGPRTLEGNALAAEHGLATAARIRDLTLRYPNQFGLALRADDAAKIAASGRSVVFLSMENAAPLSNDPALLGMFQRLGLRMLGLVHTKNNDFADSSTDKPEWHGLSPAGKKLITAANCQGLVIDVSHASDDVFDQALELSATPIIASHSGSKAIFDHPRNLDDARIVKLANKGGVIQINSFKTYLAPVEKDPVRGAVQEQIYANFNVFGTLTADKTKTLAATYAELNQKIPPATKPDFEDFMQHLLHVLKLVGPQHVGIGADWDGGGGVPGLEDVSKLPKITARLLAAGYSEKDLRQIWGENVLRVLRNAEQYAATCKPS</sequence>
<gene>
    <name evidence="1" type="ORF">HYN46_03550</name>
</gene>
<evidence type="ECO:0000313" key="1">
    <source>
        <dbReference type="EMBL" id="AXI04511.1"/>
    </source>
</evidence>
<dbReference type="PANTHER" id="PTHR10443">
    <property type="entry name" value="MICROSOMAL DIPEPTIDASE"/>
    <property type="match status" value="1"/>
</dbReference>
<reference evidence="1 2" key="1">
    <citation type="submission" date="2018-07" db="EMBL/GenBank/DDBJ databases">
        <title>Genome sequencing of Moraxellaceae gen. HYN0046.</title>
        <authorList>
            <person name="Kim M."/>
            <person name="Yi H."/>
        </authorList>
    </citation>
    <scope>NUCLEOTIDE SEQUENCE [LARGE SCALE GENOMIC DNA]</scope>
    <source>
        <strain evidence="1 2">HYN0046</strain>
    </source>
</reference>
<dbReference type="Proteomes" id="UP000253940">
    <property type="component" value="Chromosome"/>
</dbReference>
<dbReference type="EMBL" id="CP031222">
    <property type="protein sequence ID" value="AXI04511.1"/>
    <property type="molecule type" value="Genomic_DNA"/>
</dbReference>
<dbReference type="InterPro" id="IPR032466">
    <property type="entry name" value="Metal_Hydrolase"/>
</dbReference>
<organism evidence="1 2">
    <name type="scientific">Aquirhabdus parva</name>
    <dbReference type="NCBI Taxonomy" id="2283318"/>
    <lineage>
        <taxon>Bacteria</taxon>
        <taxon>Pseudomonadati</taxon>
        <taxon>Pseudomonadota</taxon>
        <taxon>Gammaproteobacteria</taxon>
        <taxon>Moraxellales</taxon>
        <taxon>Moraxellaceae</taxon>
        <taxon>Aquirhabdus</taxon>
    </lineage>
</organism>
<dbReference type="PROSITE" id="PS51365">
    <property type="entry name" value="RENAL_DIPEPTIDASE_2"/>
    <property type="match status" value="1"/>
</dbReference>
<dbReference type="InterPro" id="IPR008257">
    <property type="entry name" value="Pept_M19"/>
</dbReference>
<dbReference type="PANTHER" id="PTHR10443:SF12">
    <property type="entry name" value="DIPEPTIDASE"/>
    <property type="match status" value="1"/>
</dbReference>
<dbReference type="GO" id="GO:0070573">
    <property type="term" value="F:metallodipeptidase activity"/>
    <property type="evidence" value="ECO:0007669"/>
    <property type="project" value="InterPro"/>
</dbReference>
<keyword evidence="2" id="KW-1185">Reference proteome</keyword>
<name>A0A345PB52_9GAMM</name>
<dbReference type="GO" id="GO:0006508">
    <property type="term" value="P:proteolysis"/>
    <property type="evidence" value="ECO:0007669"/>
    <property type="project" value="InterPro"/>
</dbReference>
<dbReference type="Pfam" id="PF01244">
    <property type="entry name" value="Peptidase_M19"/>
    <property type="match status" value="1"/>
</dbReference>
<accession>A0A345PB52</accession>
<dbReference type="CDD" id="cd01301">
    <property type="entry name" value="rDP_like"/>
    <property type="match status" value="1"/>
</dbReference>
<dbReference type="SUPFAM" id="SSF51556">
    <property type="entry name" value="Metallo-dependent hydrolases"/>
    <property type="match status" value="1"/>
</dbReference>
<proteinExistence type="predicted"/>
<dbReference type="KEGG" id="mbah:HYN46_03550"/>
<protein>
    <submittedName>
        <fullName evidence="1">Membrane dipeptidase</fullName>
    </submittedName>
</protein>
<dbReference type="Gene3D" id="1.10.287.650">
    <property type="entry name" value="L27 domain"/>
    <property type="match status" value="1"/>
</dbReference>